<dbReference type="AlphaFoldDB" id="A0A9W8BC36"/>
<name>A0A9W8BC36_9FUNG</name>
<keyword evidence="2" id="KW-1185">Reference proteome</keyword>
<gene>
    <name evidence="1" type="ORF">H4R34_000294</name>
</gene>
<accession>A0A9W8BC36</accession>
<reference evidence="1" key="1">
    <citation type="submission" date="2022-07" db="EMBL/GenBank/DDBJ databases">
        <title>Phylogenomic reconstructions and comparative analyses of Kickxellomycotina fungi.</title>
        <authorList>
            <person name="Reynolds N.K."/>
            <person name="Stajich J.E."/>
            <person name="Barry K."/>
            <person name="Grigoriev I.V."/>
            <person name="Crous P."/>
            <person name="Smith M.E."/>
        </authorList>
    </citation>
    <scope>NUCLEOTIDE SEQUENCE</scope>
    <source>
        <strain evidence="1">RSA 567</strain>
    </source>
</reference>
<proteinExistence type="predicted"/>
<organism evidence="1 2">
    <name type="scientific">Dimargaris verticillata</name>
    <dbReference type="NCBI Taxonomy" id="2761393"/>
    <lineage>
        <taxon>Eukaryota</taxon>
        <taxon>Fungi</taxon>
        <taxon>Fungi incertae sedis</taxon>
        <taxon>Zoopagomycota</taxon>
        <taxon>Kickxellomycotina</taxon>
        <taxon>Dimargaritomycetes</taxon>
        <taxon>Dimargaritales</taxon>
        <taxon>Dimargaritaceae</taxon>
        <taxon>Dimargaris</taxon>
    </lineage>
</organism>
<comment type="caution">
    <text evidence="1">The sequence shown here is derived from an EMBL/GenBank/DDBJ whole genome shotgun (WGS) entry which is preliminary data.</text>
</comment>
<protein>
    <submittedName>
        <fullName evidence="1">Uncharacterized protein</fullName>
    </submittedName>
</protein>
<dbReference type="OrthoDB" id="5599942at2759"/>
<evidence type="ECO:0000313" key="1">
    <source>
        <dbReference type="EMBL" id="KAJ1985037.1"/>
    </source>
</evidence>
<evidence type="ECO:0000313" key="2">
    <source>
        <dbReference type="Proteomes" id="UP001151582"/>
    </source>
</evidence>
<sequence length="546" mass="60800">MPQTTYAWLRRHNLVSLLPVAHRHLVVSFKRLALVNQARNGLQNRRTVATQPYRRYQQPWNTRRQTTYWNGLGAEPLVASAPRPLHPRACGPWGSFTTSGSVGFSPVRQLLWRLVRTVVTHPRSRPQFLATRPPTAYHPRSCLPHHTMGGARWRSSWGRWSSDQRAYTWTRCPDVFGSLGRYAHIFARSFSSARPFFSLSRASSYAQTSQTLPVNVSSAFDCKLGLWGQMVTTCDKHCDRSQRRVLSTLRAGNALRNPLRLPVAISTLVGGYTHTLLLQLGTTRQRLARYAHTASGIIQARHAHTFEQDPETVSIASLSGSFGPEHIRFTLAIVSPQLTPLFDTSPTAKASLQTASGLMTKLHTAQEIQQGHLLQLERIVEQVTQSVPCSVSSSASHIILDFPVGMPRYQVTQLLRTLGIDLERPDIGLETMALQTASARVPLPTASTTASDPSMRAHSPLPMPAYPHLDLAQSVCSSTDFTTSSDEALMLEHSVPTLLMDELRTPSPPNTDDAFYTFLTELDALAQDNYVFGQRKQPFRHLSLTG</sequence>
<dbReference type="Proteomes" id="UP001151582">
    <property type="component" value="Unassembled WGS sequence"/>
</dbReference>
<dbReference type="EMBL" id="JANBQB010000006">
    <property type="protein sequence ID" value="KAJ1985037.1"/>
    <property type="molecule type" value="Genomic_DNA"/>
</dbReference>